<dbReference type="GeneID" id="70241652"/>
<feature type="transmembrane region" description="Helical" evidence="1">
    <location>
        <begin position="41"/>
        <end position="63"/>
    </location>
</feature>
<feature type="transmembrane region" description="Helical" evidence="1">
    <location>
        <begin position="12"/>
        <end position="29"/>
    </location>
</feature>
<feature type="transmembrane region" description="Helical" evidence="1">
    <location>
        <begin position="212"/>
        <end position="234"/>
    </location>
</feature>
<feature type="transmembrane region" description="Helical" evidence="1">
    <location>
        <begin position="174"/>
        <end position="192"/>
    </location>
</feature>
<evidence type="ECO:0000313" key="4">
    <source>
        <dbReference type="Proteomes" id="UP001201262"/>
    </source>
</evidence>
<dbReference type="Pfam" id="PF24800">
    <property type="entry name" value="DUF7702"/>
    <property type="match status" value="1"/>
</dbReference>
<feature type="transmembrane region" description="Helical" evidence="1">
    <location>
        <begin position="69"/>
        <end position="93"/>
    </location>
</feature>
<accession>A0AAD4KP43</accession>
<evidence type="ECO:0000259" key="2">
    <source>
        <dbReference type="Pfam" id="PF24800"/>
    </source>
</evidence>
<evidence type="ECO:0000256" key="1">
    <source>
        <dbReference type="SAM" id="Phobius"/>
    </source>
</evidence>
<dbReference type="Proteomes" id="UP001201262">
    <property type="component" value="Unassembled WGS sequence"/>
</dbReference>
<evidence type="ECO:0000313" key="3">
    <source>
        <dbReference type="EMBL" id="KAH8696279.1"/>
    </source>
</evidence>
<keyword evidence="4" id="KW-1185">Reference proteome</keyword>
<organism evidence="3 4">
    <name type="scientific">Talaromyces proteolyticus</name>
    <dbReference type="NCBI Taxonomy" id="1131652"/>
    <lineage>
        <taxon>Eukaryota</taxon>
        <taxon>Fungi</taxon>
        <taxon>Dikarya</taxon>
        <taxon>Ascomycota</taxon>
        <taxon>Pezizomycotina</taxon>
        <taxon>Eurotiomycetes</taxon>
        <taxon>Eurotiomycetidae</taxon>
        <taxon>Eurotiales</taxon>
        <taxon>Trichocomaceae</taxon>
        <taxon>Talaromyces</taxon>
        <taxon>Talaromyces sect. Bacilispori</taxon>
    </lineage>
</organism>
<protein>
    <recommendedName>
        <fullName evidence="2">DUF7702 domain-containing protein</fullName>
    </recommendedName>
</protein>
<keyword evidence="1" id="KW-0472">Membrane</keyword>
<feature type="domain" description="DUF7702" evidence="2">
    <location>
        <begin position="4"/>
        <end position="236"/>
    </location>
</feature>
<dbReference type="PANTHER" id="PTHR42109:SF2">
    <property type="entry name" value="INTEGRAL MEMBRANE PROTEIN"/>
    <property type="match status" value="1"/>
</dbReference>
<dbReference type="EMBL" id="JAJTJA010000007">
    <property type="protein sequence ID" value="KAH8696279.1"/>
    <property type="molecule type" value="Genomic_DNA"/>
</dbReference>
<comment type="caution">
    <text evidence="3">The sequence shown here is derived from an EMBL/GenBank/DDBJ whole genome shotgun (WGS) entry which is preliminary data.</text>
</comment>
<dbReference type="InterPro" id="IPR056119">
    <property type="entry name" value="DUF7702"/>
</dbReference>
<reference evidence="3" key="1">
    <citation type="submission" date="2021-12" db="EMBL/GenBank/DDBJ databases">
        <title>Convergent genome expansion in fungi linked to evolution of root-endophyte symbiosis.</title>
        <authorList>
            <consortium name="DOE Joint Genome Institute"/>
            <person name="Ke Y.-H."/>
            <person name="Bonito G."/>
            <person name="Liao H.-L."/>
            <person name="Looney B."/>
            <person name="Rojas-Flechas A."/>
            <person name="Nash J."/>
            <person name="Hameed K."/>
            <person name="Schadt C."/>
            <person name="Martin F."/>
            <person name="Crous P.W."/>
            <person name="Miettinen O."/>
            <person name="Magnuson J.K."/>
            <person name="Labbe J."/>
            <person name="Jacobson D."/>
            <person name="Doktycz M.J."/>
            <person name="Veneault-Fourrey C."/>
            <person name="Kuo A."/>
            <person name="Mondo S."/>
            <person name="Calhoun S."/>
            <person name="Riley R."/>
            <person name="Ohm R."/>
            <person name="LaButti K."/>
            <person name="Andreopoulos B."/>
            <person name="Pangilinan J."/>
            <person name="Nolan M."/>
            <person name="Tritt A."/>
            <person name="Clum A."/>
            <person name="Lipzen A."/>
            <person name="Daum C."/>
            <person name="Barry K."/>
            <person name="Grigoriev I.V."/>
            <person name="Vilgalys R."/>
        </authorList>
    </citation>
    <scope>NUCLEOTIDE SEQUENCE</scope>
    <source>
        <strain evidence="3">PMI_201</strain>
    </source>
</reference>
<dbReference type="PANTHER" id="PTHR42109">
    <property type="entry name" value="UNPLACED GENOMIC SCAFFOLD UM_SCAF_CONTIG_1.265, WHOLE GENOME SHOTGUN SEQUENCE"/>
    <property type="match status" value="1"/>
</dbReference>
<gene>
    <name evidence="3" type="ORF">BGW36DRAFT_297538</name>
</gene>
<proteinExistence type="predicted"/>
<feature type="transmembrane region" description="Helical" evidence="1">
    <location>
        <begin position="139"/>
        <end position="162"/>
    </location>
</feature>
<keyword evidence="1" id="KW-0812">Transmembrane</keyword>
<dbReference type="AlphaFoldDB" id="A0AAD4KP43"/>
<name>A0AAD4KP43_9EURO</name>
<sequence length="259" mass="28483">MGTVDYRDGIAIIQLIVFPVLFVIGILIWKRIGWRAGGKSWRFVVTLALLRIIGSICTLVTINNTSERIYIAAIVCELIGVAPLLLTYIGLLGQIDTEQNINPRLLRLVTLAGFLGLILGIVGVSILDDKSSFHPNSEIKAAMGIFLAVFVIMSALAVWLGFQLWFSIKVWQKKLFFAIILSWPFLLVRLVYSAIGDYSTNHNFTPGGGNDTIYLCMSVLEEIVAMALCVGFGMSAMVDKKHEEVALGETMADPKTAQV</sequence>
<keyword evidence="1" id="KW-1133">Transmembrane helix</keyword>
<feature type="transmembrane region" description="Helical" evidence="1">
    <location>
        <begin position="105"/>
        <end position="127"/>
    </location>
</feature>
<dbReference type="RefSeq" id="XP_046071217.1">
    <property type="nucleotide sequence ID" value="XM_046211365.1"/>
</dbReference>